<name>A0AB34FH37_9HYPO</name>
<dbReference type="GO" id="GO:0008270">
    <property type="term" value="F:zinc ion binding"/>
    <property type="evidence" value="ECO:0007669"/>
    <property type="project" value="UniProtKB-KW"/>
</dbReference>
<dbReference type="EMBL" id="JAQHRD010000011">
    <property type="protein sequence ID" value="KAJ6437655.1"/>
    <property type="molecule type" value="Genomic_DNA"/>
</dbReference>
<evidence type="ECO:0000256" key="2">
    <source>
        <dbReference type="ARBA" id="ARBA00022723"/>
    </source>
</evidence>
<organism evidence="8 9">
    <name type="scientific">Purpureocillium lavendulum</name>
    <dbReference type="NCBI Taxonomy" id="1247861"/>
    <lineage>
        <taxon>Eukaryota</taxon>
        <taxon>Fungi</taxon>
        <taxon>Dikarya</taxon>
        <taxon>Ascomycota</taxon>
        <taxon>Pezizomycotina</taxon>
        <taxon>Sordariomycetes</taxon>
        <taxon>Hypocreomycetidae</taxon>
        <taxon>Hypocreales</taxon>
        <taxon>Ophiocordycipitaceae</taxon>
        <taxon>Purpureocillium</taxon>
    </lineage>
</organism>
<gene>
    <name evidence="8" type="ORF">O9K51_09862</name>
</gene>
<evidence type="ECO:0000256" key="6">
    <source>
        <dbReference type="ARBA" id="ARBA00023242"/>
    </source>
</evidence>
<dbReference type="InterPro" id="IPR031872">
    <property type="entry name" value="NDC10_II"/>
</dbReference>
<keyword evidence="4" id="KW-0862">Zinc</keyword>
<keyword evidence="5" id="KW-0238">DNA-binding</keyword>
<dbReference type="PANTHER" id="PTHR46481:SF10">
    <property type="entry name" value="ZINC FINGER BED DOMAIN-CONTAINING PROTEIN 39"/>
    <property type="match status" value="1"/>
</dbReference>
<dbReference type="AlphaFoldDB" id="A0AB34FH37"/>
<comment type="subcellular location">
    <subcellularLocation>
        <location evidence="1">Nucleus</location>
    </subcellularLocation>
</comment>
<dbReference type="GO" id="GO:0005634">
    <property type="term" value="C:nucleus"/>
    <property type="evidence" value="ECO:0007669"/>
    <property type="project" value="UniProtKB-SubCell"/>
</dbReference>
<dbReference type="InterPro" id="IPR010998">
    <property type="entry name" value="Integrase_recombinase_N"/>
</dbReference>
<dbReference type="Gene3D" id="1.10.443.20">
    <property type="entry name" value="Centromere DNA-binding protein complex CBF3 subunit, domain 2"/>
    <property type="match status" value="1"/>
</dbReference>
<comment type="caution">
    <text evidence="8">The sequence shown here is derived from an EMBL/GenBank/DDBJ whole genome shotgun (WGS) entry which is preliminary data.</text>
</comment>
<proteinExistence type="predicted"/>
<evidence type="ECO:0000256" key="3">
    <source>
        <dbReference type="ARBA" id="ARBA00022771"/>
    </source>
</evidence>
<dbReference type="Pfam" id="PF16787">
    <property type="entry name" value="NDC10_II"/>
    <property type="match status" value="1"/>
</dbReference>
<feature type="domain" description="Ndc10" evidence="7">
    <location>
        <begin position="117"/>
        <end position="469"/>
    </location>
</feature>
<reference evidence="8" key="1">
    <citation type="submission" date="2023-01" db="EMBL/GenBank/DDBJ databases">
        <title>The growth and conidiation of Purpureocillium lavendulum are regulated by nitrogen source and histone H3K14 acetylation.</title>
        <authorList>
            <person name="Tang P."/>
            <person name="Han J."/>
            <person name="Zhang C."/>
            <person name="Tang P."/>
            <person name="Qi F."/>
            <person name="Zhang K."/>
            <person name="Liang L."/>
        </authorList>
    </citation>
    <scope>NUCLEOTIDE SEQUENCE</scope>
    <source>
        <strain evidence="8">YMF1.00683</strain>
    </source>
</reference>
<keyword evidence="9" id="KW-1185">Reference proteome</keyword>
<evidence type="ECO:0000256" key="4">
    <source>
        <dbReference type="ARBA" id="ARBA00022833"/>
    </source>
</evidence>
<dbReference type="InterPro" id="IPR012337">
    <property type="entry name" value="RNaseH-like_sf"/>
</dbReference>
<evidence type="ECO:0000259" key="7">
    <source>
        <dbReference type="Pfam" id="PF16787"/>
    </source>
</evidence>
<dbReference type="SUPFAM" id="SSF53098">
    <property type="entry name" value="Ribonuclease H-like"/>
    <property type="match status" value="1"/>
</dbReference>
<sequence length="1101" mass="126341">MRVAQRMRQNAMNEAELRANAQTILSTIHQSRPKTTTSAYGPKQEEFDQFCQRKQYSDGATVTEEKLLLFLVDEVAGRPLRVRSRKAAAGTPQDETRLAWRSVRTYVTAITDLYRTQKALGMNTHPSPREDNVREYLKSLQRRDAQRDKENYADKGRDTLLDGYSESEFERVCHELWVHSATSTECHFRTLVDLLFGHYLLTRGGDRRVAEISDLFTFEFAGEGSTRCMPLIFTTRAGKQNQHGRLETAGAYRNRNPLICILGGLSFYLLCRWDLGSEPFPDFSRRSAWYDIRLIKGNGTDRTAAFSYNSQRDWVVKAFAYAGVTSQKKTHVGRSSGARTAELKGISEDQIRRAGRWNQEQMVGCYLNSLPRKFMRTMAGHPPQIGCFEIRRAGVTPPEVLLSMIWPELDRWRGRFGPGTEQENDLAAMGSTNLLFYLREVVLQDSVILMKKYPGSPVWNHPVFRHPAYASFAQQLSDFILEEERPSQLAVLVQAMPVLADYLQSVDARNEARTSQLRTELTEQLRATEERLAGIQYRIRDKRNVGRRVKVSWIYSYGAELEHSNDKYFLCADCHTKKRYTSQLFAAESTTAAIQHLLEFHKIKRPSNSTTGDDDIDATNAAEVFQLIMPFNEDEYKQKLIDWAIKLRLSYREVTDESTTDLLTYGKPPLARLLPTHHSTLSRWMKDSMAARLPFIIELVQSALSRINLSIDGWRAHNRREYIAVCGHFVDGQGHPRTLLLGFPRRYGGHTGDDLAALVKPVILQYGIGEKLGSFVMDNADDNDKCLEVLQRSFSSIDPEADRIRCIGHIINLVVKALLYGEGVSAWEKNLIEASEEQRVALWTLKGVIGKLHNLVVYINRNDARREQLRARMRVTKTSDGTLFVGVLLSDGGIRWNATFYMIERALKCRPAIDLYQAQWKPPDRNDKHKNDFLTEADWHELELFYRLLQPFERLTKRLQCRADGEGNEGGQGSVWQVLYAMDFLLTKLENVKDEIHAMDADNEDELPPYYSAGVLAAWSKINTYYELTDRSPIYRMAIALHPAYQFEYFRAKWWKREDWIRTAQKELTAYYDRFAAVTVAADHVDPGLQTNKSNQIRGPI</sequence>
<keyword evidence="6" id="KW-0539">Nucleus</keyword>
<dbReference type="GO" id="GO:0003677">
    <property type="term" value="F:DNA binding"/>
    <property type="evidence" value="ECO:0007669"/>
    <property type="project" value="UniProtKB-KW"/>
</dbReference>
<dbReference type="Gene3D" id="1.10.150.130">
    <property type="match status" value="1"/>
</dbReference>
<accession>A0AB34FH37</accession>
<keyword evidence="3" id="KW-0863">Zinc-finger</keyword>
<dbReference type="PANTHER" id="PTHR46481">
    <property type="entry name" value="ZINC FINGER BED DOMAIN-CONTAINING PROTEIN 4"/>
    <property type="match status" value="1"/>
</dbReference>
<evidence type="ECO:0000256" key="1">
    <source>
        <dbReference type="ARBA" id="ARBA00004123"/>
    </source>
</evidence>
<evidence type="ECO:0000313" key="8">
    <source>
        <dbReference type="EMBL" id="KAJ6437655.1"/>
    </source>
</evidence>
<evidence type="ECO:0000256" key="5">
    <source>
        <dbReference type="ARBA" id="ARBA00023125"/>
    </source>
</evidence>
<evidence type="ECO:0000313" key="9">
    <source>
        <dbReference type="Proteomes" id="UP001163105"/>
    </source>
</evidence>
<dbReference type="Proteomes" id="UP001163105">
    <property type="component" value="Unassembled WGS sequence"/>
</dbReference>
<dbReference type="InterPro" id="IPR038279">
    <property type="entry name" value="Ndc10_dom2_sf"/>
</dbReference>
<protein>
    <submittedName>
        <fullName evidence="8">Transposase-like protein</fullName>
    </submittedName>
</protein>
<keyword evidence="2" id="KW-0479">Metal-binding</keyword>
<dbReference type="InterPro" id="IPR052035">
    <property type="entry name" value="ZnF_BED_domain_contain"/>
</dbReference>